<protein>
    <submittedName>
        <fullName evidence="1">Uncharacterized protein</fullName>
    </submittedName>
</protein>
<dbReference type="AlphaFoldDB" id="A0A0A8ZC15"/>
<organism evidence="1">
    <name type="scientific">Arundo donax</name>
    <name type="common">Giant reed</name>
    <name type="synonym">Donax arundinaceus</name>
    <dbReference type="NCBI Taxonomy" id="35708"/>
    <lineage>
        <taxon>Eukaryota</taxon>
        <taxon>Viridiplantae</taxon>
        <taxon>Streptophyta</taxon>
        <taxon>Embryophyta</taxon>
        <taxon>Tracheophyta</taxon>
        <taxon>Spermatophyta</taxon>
        <taxon>Magnoliopsida</taxon>
        <taxon>Liliopsida</taxon>
        <taxon>Poales</taxon>
        <taxon>Poaceae</taxon>
        <taxon>PACMAD clade</taxon>
        <taxon>Arundinoideae</taxon>
        <taxon>Arundineae</taxon>
        <taxon>Arundo</taxon>
    </lineage>
</organism>
<sequence length="23" mass="2862">MFHSEILDRSIKNLHRTKTCERF</sequence>
<dbReference type="EMBL" id="GBRH01263625">
    <property type="protein sequence ID" value="JAD34270.1"/>
    <property type="molecule type" value="Transcribed_RNA"/>
</dbReference>
<reference evidence="1" key="2">
    <citation type="journal article" date="2015" name="Data Brief">
        <title>Shoot transcriptome of the giant reed, Arundo donax.</title>
        <authorList>
            <person name="Barrero R.A."/>
            <person name="Guerrero F.D."/>
            <person name="Moolhuijzen P."/>
            <person name="Goolsby J.A."/>
            <person name="Tidwell J."/>
            <person name="Bellgard S.E."/>
            <person name="Bellgard M.I."/>
        </authorList>
    </citation>
    <scope>NUCLEOTIDE SEQUENCE</scope>
    <source>
        <tissue evidence="1">Shoot tissue taken approximately 20 cm above the soil surface</tissue>
    </source>
</reference>
<reference evidence="1" key="1">
    <citation type="submission" date="2014-09" db="EMBL/GenBank/DDBJ databases">
        <authorList>
            <person name="Magalhaes I.L.F."/>
            <person name="Oliveira U."/>
            <person name="Santos F.R."/>
            <person name="Vidigal T.H.D.A."/>
            <person name="Brescovit A.D."/>
            <person name="Santos A.J."/>
        </authorList>
    </citation>
    <scope>NUCLEOTIDE SEQUENCE</scope>
    <source>
        <tissue evidence="1">Shoot tissue taken approximately 20 cm above the soil surface</tissue>
    </source>
</reference>
<accession>A0A0A8ZC15</accession>
<evidence type="ECO:0000313" key="1">
    <source>
        <dbReference type="EMBL" id="JAD34270.1"/>
    </source>
</evidence>
<proteinExistence type="predicted"/>
<name>A0A0A8ZC15_ARUDO</name>